<dbReference type="Proteomes" id="UP001269400">
    <property type="component" value="Unassembled WGS sequence"/>
</dbReference>
<feature type="region of interest" description="Disordered" evidence="1">
    <location>
        <begin position="202"/>
        <end position="279"/>
    </location>
</feature>
<feature type="signal peptide" evidence="2">
    <location>
        <begin position="1"/>
        <end position="20"/>
    </location>
</feature>
<name>A0AAX6NCE1_PRIAR</name>
<sequence length="342" mass="37845">MKKVLFCLLPLALLCIVSLTGCNLFDEKETSKQTSTEENPKDKESENEEESKASTKDEEEKSKSEKSETSNQASSSKENSVAQPKEAPKKATTTQADWGDAWTRDIKLRHSLLEITEKTGNTFKFKIFATYAYDEAAARRGGINFGELEGTAKIKGNVATQTAPEPESDCQVQFTNYGTHIEIKSITDCSKAGGHNVFLDGDYTKGNIPPQIPMDDDQVESDEPSEDTSEVESNEPSEDASEVESDEPSEDTGEVDEETGQYDENTDWDDGYTEEEDGSITMEEAQSIVEDYLQPDSNHFVEYSSISDGDYLFSYNAEGDEVAGLVGIYGVNSETREVYKVQ</sequence>
<feature type="compositionally biased region" description="Acidic residues" evidence="1">
    <location>
        <begin position="214"/>
        <end position="278"/>
    </location>
</feature>
<evidence type="ECO:0000313" key="4">
    <source>
        <dbReference type="Proteomes" id="UP001269400"/>
    </source>
</evidence>
<reference evidence="3" key="2">
    <citation type="submission" date="2022-12" db="EMBL/GenBank/DDBJ databases">
        <authorList>
            <person name="Dechsakulwatana C."/>
            <person name="Rungsihiranrut A."/>
            <person name="Muangchinda C."/>
            <person name="Ningthoujam R."/>
            <person name="Klankeo P."/>
            <person name="Pinyakong O."/>
        </authorList>
    </citation>
    <scope>NUCLEOTIDE SEQUENCE</scope>
    <source>
        <strain evidence="3">TL01-2</strain>
    </source>
</reference>
<feature type="region of interest" description="Disordered" evidence="1">
    <location>
        <begin position="28"/>
        <end position="96"/>
    </location>
</feature>
<dbReference type="AlphaFoldDB" id="A0AAX6NCE1"/>
<gene>
    <name evidence="3" type="ORF">O0Q50_19395</name>
</gene>
<evidence type="ECO:0000256" key="2">
    <source>
        <dbReference type="SAM" id="SignalP"/>
    </source>
</evidence>
<keyword evidence="2" id="KW-0732">Signal</keyword>
<feature type="chain" id="PRO_5043601484" description="Lipoprotein" evidence="2">
    <location>
        <begin position="21"/>
        <end position="342"/>
    </location>
</feature>
<protein>
    <recommendedName>
        <fullName evidence="5">Lipoprotein</fullName>
    </recommendedName>
</protein>
<feature type="compositionally biased region" description="Basic and acidic residues" evidence="1">
    <location>
        <begin position="38"/>
        <end position="68"/>
    </location>
</feature>
<dbReference type="RefSeq" id="WP_316910568.1">
    <property type="nucleotide sequence ID" value="NZ_JAPTGD010000002.1"/>
</dbReference>
<evidence type="ECO:0000256" key="1">
    <source>
        <dbReference type="SAM" id="MobiDB-lite"/>
    </source>
</evidence>
<dbReference type="EMBL" id="JAPTGD010000002">
    <property type="protein sequence ID" value="MDU9693340.1"/>
    <property type="molecule type" value="Genomic_DNA"/>
</dbReference>
<feature type="compositionally biased region" description="Polar residues" evidence="1">
    <location>
        <begin position="71"/>
        <end position="82"/>
    </location>
</feature>
<proteinExistence type="predicted"/>
<evidence type="ECO:0000313" key="3">
    <source>
        <dbReference type="EMBL" id="MDU9693340.1"/>
    </source>
</evidence>
<dbReference type="PROSITE" id="PS51257">
    <property type="entry name" value="PROKAR_LIPOPROTEIN"/>
    <property type="match status" value="1"/>
</dbReference>
<accession>A0AAX6NCE1</accession>
<comment type="caution">
    <text evidence="3">The sequence shown here is derived from an EMBL/GenBank/DDBJ whole genome shotgun (WGS) entry which is preliminary data.</text>
</comment>
<reference evidence="3" key="1">
    <citation type="journal article" date="2022" name="J Environ Chem Eng">
        <title>Biodegradation of petroleum oil using a constructed nonpathogenic and heavy metal-tolerant bacterial consortium isolated from marine sponges.</title>
        <authorList>
            <person name="Dechsakulwatana C."/>
            <person name="Rungsihiranrut A."/>
            <person name="Muangchinda C."/>
            <person name="Ningthoujam R."/>
            <person name="Klankeo P."/>
            <person name="Pinyakong O."/>
        </authorList>
    </citation>
    <scope>NUCLEOTIDE SEQUENCE</scope>
    <source>
        <strain evidence="3">TL01-2</strain>
    </source>
</reference>
<evidence type="ECO:0008006" key="5">
    <source>
        <dbReference type="Google" id="ProtNLM"/>
    </source>
</evidence>
<organism evidence="3 4">
    <name type="scientific">Priestia aryabhattai</name>
    <name type="common">Bacillus aryabhattai</name>
    <dbReference type="NCBI Taxonomy" id="412384"/>
    <lineage>
        <taxon>Bacteria</taxon>
        <taxon>Bacillati</taxon>
        <taxon>Bacillota</taxon>
        <taxon>Bacilli</taxon>
        <taxon>Bacillales</taxon>
        <taxon>Bacillaceae</taxon>
        <taxon>Priestia</taxon>
    </lineage>
</organism>